<accession>D3PZF0</accession>
<dbReference type="InterPro" id="IPR033803">
    <property type="entry name" value="CBD-like_Golvesin-Xly"/>
</dbReference>
<dbReference type="Pfam" id="PF01510">
    <property type="entry name" value="Amidase_2"/>
    <property type="match status" value="1"/>
</dbReference>
<dbReference type="EMBL" id="CP001778">
    <property type="protein sequence ID" value="ADD41624.1"/>
    <property type="molecule type" value="Genomic_DNA"/>
</dbReference>
<proteinExistence type="inferred from homology"/>
<dbReference type="GO" id="GO:0008270">
    <property type="term" value="F:zinc ion binding"/>
    <property type="evidence" value="ECO:0007669"/>
    <property type="project" value="InterPro"/>
</dbReference>
<evidence type="ECO:0000259" key="2">
    <source>
        <dbReference type="SMART" id="SM00644"/>
    </source>
</evidence>
<dbReference type="Pfam" id="PF25275">
    <property type="entry name" value="Golvesin_C"/>
    <property type="match status" value="1"/>
</dbReference>
<reference evidence="4 5" key="1">
    <citation type="journal article" date="2009" name="Stand. Genomic Sci.">
        <title>Complete genome sequence of Stackebrandtia nassauensis type strain (LLR-40K-21).</title>
        <authorList>
            <person name="Munk C."/>
            <person name="Lapidus A."/>
            <person name="Copeland A."/>
            <person name="Jando M."/>
            <person name="Mayilraj S."/>
            <person name="Glavina Del Rio T."/>
            <person name="Nolan M."/>
            <person name="Chen F."/>
            <person name="Lucas S."/>
            <person name="Tice H."/>
            <person name="Cheng J.F."/>
            <person name="Han C."/>
            <person name="Detter J.C."/>
            <person name="Bruce D."/>
            <person name="Goodwin L."/>
            <person name="Chain P."/>
            <person name="Pitluck S."/>
            <person name="Goker M."/>
            <person name="Ovchinikova G."/>
            <person name="Pati A."/>
            <person name="Ivanova N."/>
            <person name="Mavromatis K."/>
            <person name="Chen A."/>
            <person name="Palaniappan K."/>
            <person name="Land M."/>
            <person name="Hauser L."/>
            <person name="Chang Y.J."/>
            <person name="Jeffries C.D."/>
            <person name="Bristow J."/>
            <person name="Eisen J.A."/>
            <person name="Markowitz V."/>
            <person name="Hugenholtz P."/>
            <person name="Kyrpides N.C."/>
            <person name="Klenk H.P."/>
        </authorList>
    </citation>
    <scope>NUCLEOTIDE SEQUENCE [LARGE SCALE GENOMIC DNA]</scope>
    <source>
        <strain evidence="5">DSM 44728 / CIP 108903 / NRRL B-16338 / NBRC 102104 / LLR-40K-21</strain>
    </source>
</reference>
<evidence type="ECO:0000256" key="1">
    <source>
        <dbReference type="ARBA" id="ARBA00007553"/>
    </source>
</evidence>
<gene>
    <name evidence="4" type="ordered locus">Snas_1928</name>
</gene>
<dbReference type="STRING" id="446470.Snas_1928"/>
<dbReference type="InterPro" id="IPR036505">
    <property type="entry name" value="Amidase/PGRP_sf"/>
</dbReference>
<dbReference type="Gene3D" id="3.40.80.10">
    <property type="entry name" value="Peptidoglycan recognition protein-like"/>
    <property type="match status" value="1"/>
</dbReference>
<dbReference type="CDD" id="cd06583">
    <property type="entry name" value="PGRP"/>
    <property type="match status" value="1"/>
</dbReference>
<evidence type="ECO:0000313" key="4">
    <source>
        <dbReference type="EMBL" id="ADD41624.1"/>
    </source>
</evidence>
<dbReference type="SMART" id="SM00701">
    <property type="entry name" value="PGRP"/>
    <property type="match status" value="1"/>
</dbReference>
<dbReference type="InterPro" id="IPR006619">
    <property type="entry name" value="PGRP_domain_met/bac"/>
</dbReference>
<dbReference type="Gene3D" id="2.60.120.260">
    <property type="entry name" value="Galactose-binding domain-like"/>
    <property type="match status" value="1"/>
</dbReference>
<name>D3PZF0_STANL</name>
<dbReference type="Proteomes" id="UP000000844">
    <property type="component" value="Chromosome"/>
</dbReference>
<dbReference type="InterPro" id="IPR006311">
    <property type="entry name" value="TAT_signal"/>
</dbReference>
<dbReference type="GO" id="GO:0009253">
    <property type="term" value="P:peptidoglycan catabolic process"/>
    <property type="evidence" value="ECO:0007669"/>
    <property type="project" value="InterPro"/>
</dbReference>
<dbReference type="SMART" id="SM00644">
    <property type="entry name" value="Ami_2"/>
    <property type="match status" value="1"/>
</dbReference>
<sequence>MAISDILRRPLISNPYPREFEFMPSVPQASRRNVIRGALVVGVAGAAGGGALLTANLAQAENDAKAKAPEIFSCEDWGARPGSGSQLSNKPTKIVIHHTASANQSDTSKQAAFKLAKDVQSWHMDGNGWSDTGNNFTISRGGFIMEGRHTSLKHLNDGKGWVQSAHAPGANSDGIGIENEGTYTDGLPPKELWNALVQFCAHACKQFGIAPKEIYGHRDFSSTACPGEAFYAKLPQLRKDVEAALNGDGGGGGDDAWTAVVDNGDKDVKRGEGWKLSAYSADKHGKDYAFAEPGNGGGLVEFTVTIPKDGTYTVSTWYAANKGYNPKAPYTVHAGGTDKAVTVDQTAKGGQWVSLGDYKLKKGKQKLVSVGHKTTGKGYVIADAIQVKAKK</sequence>
<keyword evidence="5" id="KW-1185">Reference proteome</keyword>
<dbReference type="InterPro" id="IPR002502">
    <property type="entry name" value="Amidase_domain"/>
</dbReference>
<dbReference type="CDD" id="cd14488">
    <property type="entry name" value="CBM6-CBM35-CBM36_like_2"/>
    <property type="match status" value="1"/>
</dbReference>
<feature type="domain" description="Peptidoglycan recognition protein family" evidence="3">
    <location>
        <begin position="69"/>
        <end position="221"/>
    </location>
</feature>
<dbReference type="HOGENOM" id="CLU_705776_0_0_11"/>
<dbReference type="KEGG" id="sna:Snas_1928"/>
<dbReference type="InterPro" id="IPR015510">
    <property type="entry name" value="PGRP"/>
</dbReference>
<dbReference type="PROSITE" id="PS51318">
    <property type="entry name" value="TAT"/>
    <property type="match status" value="1"/>
</dbReference>
<dbReference type="AlphaFoldDB" id="D3PZF0"/>
<organism evidence="4 5">
    <name type="scientific">Stackebrandtia nassauensis (strain DSM 44728 / CIP 108903 / NRRL B-16338 / NBRC 102104 / LLR-40K-21)</name>
    <dbReference type="NCBI Taxonomy" id="446470"/>
    <lineage>
        <taxon>Bacteria</taxon>
        <taxon>Bacillati</taxon>
        <taxon>Actinomycetota</taxon>
        <taxon>Actinomycetes</taxon>
        <taxon>Glycomycetales</taxon>
        <taxon>Glycomycetaceae</taxon>
        <taxon>Stackebrandtia</taxon>
    </lineage>
</organism>
<protein>
    <submittedName>
        <fullName evidence="4">N-acetylmuramyl-L-alanine amidase, negative regulator of AmpC, AmpD</fullName>
    </submittedName>
</protein>
<dbReference type="PANTHER" id="PTHR11022">
    <property type="entry name" value="PEPTIDOGLYCAN RECOGNITION PROTEIN"/>
    <property type="match status" value="1"/>
</dbReference>
<feature type="domain" description="N-acetylmuramoyl-L-alanine amidase" evidence="2">
    <location>
        <begin position="79"/>
        <end position="227"/>
    </location>
</feature>
<evidence type="ECO:0000313" key="5">
    <source>
        <dbReference type="Proteomes" id="UP000000844"/>
    </source>
</evidence>
<dbReference type="eggNOG" id="COG5632">
    <property type="taxonomic scope" value="Bacteria"/>
</dbReference>
<comment type="similarity">
    <text evidence="1">Belongs to the N-acetylmuramoyl-L-alanine amidase 2 family.</text>
</comment>
<dbReference type="SUPFAM" id="SSF55846">
    <property type="entry name" value="N-acetylmuramoyl-L-alanine amidase-like"/>
    <property type="match status" value="1"/>
</dbReference>
<evidence type="ECO:0000259" key="3">
    <source>
        <dbReference type="SMART" id="SM00701"/>
    </source>
</evidence>
<dbReference type="GO" id="GO:0008745">
    <property type="term" value="F:N-acetylmuramoyl-L-alanine amidase activity"/>
    <property type="evidence" value="ECO:0007669"/>
    <property type="project" value="InterPro"/>
</dbReference>
<dbReference type="PANTHER" id="PTHR11022:SF41">
    <property type="entry name" value="PEPTIDOGLYCAN-RECOGNITION PROTEIN LC-RELATED"/>
    <property type="match status" value="1"/>
</dbReference>